<dbReference type="AlphaFoldDB" id="A0DN50"/>
<feature type="chain" id="PRO_5013084677" description="Transmembrane protein" evidence="3">
    <location>
        <begin position="16"/>
        <end position="356"/>
    </location>
</feature>
<reference evidence="4 5" key="1">
    <citation type="journal article" date="2006" name="Nature">
        <title>Global trends of whole-genome duplications revealed by the ciliate Paramecium tetraurelia.</title>
        <authorList>
            <consortium name="Genoscope"/>
            <person name="Aury J.-M."/>
            <person name="Jaillon O."/>
            <person name="Duret L."/>
            <person name="Noel B."/>
            <person name="Jubin C."/>
            <person name="Porcel B.M."/>
            <person name="Segurens B."/>
            <person name="Daubin V."/>
            <person name="Anthouard V."/>
            <person name="Aiach N."/>
            <person name="Arnaiz O."/>
            <person name="Billaut A."/>
            <person name="Beisson J."/>
            <person name="Blanc I."/>
            <person name="Bouhouche K."/>
            <person name="Camara F."/>
            <person name="Duharcourt S."/>
            <person name="Guigo R."/>
            <person name="Gogendeau D."/>
            <person name="Katinka M."/>
            <person name="Keller A.-M."/>
            <person name="Kissmehl R."/>
            <person name="Klotz C."/>
            <person name="Koll F."/>
            <person name="Le Moue A."/>
            <person name="Lepere C."/>
            <person name="Malinsky S."/>
            <person name="Nowacki M."/>
            <person name="Nowak J.K."/>
            <person name="Plattner H."/>
            <person name="Poulain J."/>
            <person name="Ruiz F."/>
            <person name="Serrano V."/>
            <person name="Zagulski M."/>
            <person name="Dessen P."/>
            <person name="Betermier M."/>
            <person name="Weissenbach J."/>
            <person name="Scarpelli C."/>
            <person name="Schachter V."/>
            <person name="Sperling L."/>
            <person name="Meyer E."/>
            <person name="Cohen J."/>
            <person name="Wincker P."/>
        </authorList>
    </citation>
    <scope>NUCLEOTIDE SEQUENCE [LARGE SCALE GENOMIC DNA]</scope>
    <source>
        <strain evidence="4 5">Stock d4-2</strain>
    </source>
</reference>
<protein>
    <recommendedName>
        <fullName evidence="6">Transmembrane protein</fullName>
    </recommendedName>
</protein>
<feature type="compositionally biased region" description="Basic and acidic residues" evidence="1">
    <location>
        <begin position="331"/>
        <end position="340"/>
    </location>
</feature>
<dbReference type="HOGENOM" id="CLU_779550_0_0_1"/>
<keyword evidence="2" id="KW-1133">Transmembrane helix</keyword>
<sequence>MKFLLILVGCQLAVGLKIHYLATKCPCSEFSKQNCDASKICSWNGEDCQDLDCQQLSQSYCFGDLTNYKCRWDKKFEVCKEFDYDECDQMIDAQDCIESIYYNKISCSWTNQMKCEQFDCSIDTYCPSWKCSKINGICSNPTIELNCSALAIDQCGSSYNGFGIKCYQNDFVQCKSLDQTQFSCSQLNDSKTECQNNLCIYENNKCRDKECTDLSKQQECEQFYSIQSKYLTSCFWTGYQCEEVQEEDLEEFNKDDCQKKTFLTYSWSEDDQCQKCVLFEENESDQVLPIVLGITIPISILLILTCIMIWWCKKKQKFCFKPDQKKSYEDEIQKDEKKSSDNNFTQRLKHDQTPAL</sequence>
<keyword evidence="3" id="KW-0732">Signal</keyword>
<feature type="signal peptide" evidence="3">
    <location>
        <begin position="1"/>
        <end position="15"/>
    </location>
</feature>
<feature type="region of interest" description="Disordered" evidence="1">
    <location>
        <begin position="331"/>
        <end position="356"/>
    </location>
</feature>
<evidence type="ECO:0000313" key="4">
    <source>
        <dbReference type="EMBL" id="CAK84467.1"/>
    </source>
</evidence>
<dbReference type="Proteomes" id="UP000000600">
    <property type="component" value="Unassembled WGS sequence"/>
</dbReference>
<feature type="transmembrane region" description="Helical" evidence="2">
    <location>
        <begin position="287"/>
        <end position="311"/>
    </location>
</feature>
<dbReference type="OMA" id="CKKKQKF"/>
<evidence type="ECO:0000256" key="3">
    <source>
        <dbReference type="SAM" id="SignalP"/>
    </source>
</evidence>
<evidence type="ECO:0000256" key="2">
    <source>
        <dbReference type="SAM" id="Phobius"/>
    </source>
</evidence>
<gene>
    <name evidence="4" type="ORF">GSPATT00018672001</name>
</gene>
<dbReference type="OrthoDB" id="311071at2759"/>
<proteinExistence type="predicted"/>
<keyword evidence="2" id="KW-0812">Transmembrane</keyword>
<keyword evidence="2" id="KW-0472">Membrane</keyword>
<dbReference type="EMBL" id="CT868507">
    <property type="protein sequence ID" value="CAK84467.1"/>
    <property type="molecule type" value="Genomic_DNA"/>
</dbReference>
<dbReference type="KEGG" id="ptm:GSPATT00018672001"/>
<accession>A0DN50</accession>
<keyword evidence="5" id="KW-1185">Reference proteome</keyword>
<dbReference type="InParanoid" id="A0DN50"/>
<evidence type="ECO:0000256" key="1">
    <source>
        <dbReference type="SAM" id="MobiDB-lite"/>
    </source>
</evidence>
<organism evidence="4 5">
    <name type="scientific">Paramecium tetraurelia</name>
    <dbReference type="NCBI Taxonomy" id="5888"/>
    <lineage>
        <taxon>Eukaryota</taxon>
        <taxon>Sar</taxon>
        <taxon>Alveolata</taxon>
        <taxon>Ciliophora</taxon>
        <taxon>Intramacronucleata</taxon>
        <taxon>Oligohymenophorea</taxon>
        <taxon>Peniculida</taxon>
        <taxon>Parameciidae</taxon>
        <taxon>Paramecium</taxon>
    </lineage>
</organism>
<evidence type="ECO:0008006" key="6">
    <source>
        <dbReference type="Google" id="ProtNLM"/>
    </source>
</evidence>
<evidence type="ECO:0000313" key="5">
    <source>
        <dbReference type="Proteomes" id="UP000000600"/>
    </source>
</evidence>
<dbReference type="GeneID" id="5037649"/>
<dbReference type="RefSeq" id="XP_001451864.1">
    <property type="nucleotide sequence ID" value="XM_001451827.1"/>
</dbReference>
<name>A0DN50_PARTE</name>